<organism evidence="1 2">
    <name type="scientific">Photorhabdus aegyptia</name>
    <dbReference type="NCBI Taxonomy" id="2805098"/>
    <lineage>
        <taxon>Bacteria</taxon>
        <taxon>Pseudomonadati</taxon>
        <taxon>Pseudomonadota</taxon>
        <taxon>Gammaproteobacteria</taxon>
        <taxon>Enterobacterales</taxon>
        <taxon>Morganellaceae</taxon>
        <taxon>Photorhabdus</taxon>
    </lineage>
</organism>
<evidence type="ECO:0000313" key="1">
    <source>
        <dbReference type="EMBL" id="EYU17295.1"/>
    </source>
</evidence>
<dbReference type="InterPro" id="IPR047111">
    <property type="entry name" value="YbaP-like"/>
</dbReference>
<dbReference type="CDD" id="cd14789">
    <property type="entry name" value="Tiki"/>
    <property type="match status" value="1"/>
</dbReference>
<dbReference type="Pfam" id="PF01963">
    <property type="entry name" value="TraB_PrgY_gumN"/>
    <property type="match status" value="1"/>
</dbReference>
<gene>
    <name evidence="1" type="ORF">BA1DRAFT_00075</name>
</gene>
<protein>
    <recommendedName>
        <fullName evidence="3">Polysaccharide biosynthesis protein GumN</fullName>
    </recommendedName>
</protein>
<evidence type="ECO:0008006" key="3">
    <source>
        <dbReference type="Google" id="ProtNLM"/>
    </source>
</evidence>
<proteinExistence type="predicted"/>
<evidence type="ECO:0000313" key="2">
    <source>
        <dbReference type="Proteomes" id="UP000023464"/>
    </source>
</evidence>
<dbReference type="PANTHER" id="PTHR40590:SF1">
    <property type="entry name" value="CYTOPLASMIC PROTEIN"/>
    <property type="match status" value="1"/>
</dbReference>
<accession>A0A022PSP2</accession>
<dbReference type="PANTHER" id="PTHR40590">
    <property type="entry name" value="CYTOPLASMIC PROTEIN-RELATED"/>
    <property type="match status" value="1"/>
</dbReference>
<dbReference type="PATRIC" id="fig|1393736.3.peg.74"/>
<dbReference type="InterPro" id="IPR002816">
    <property type="entry name" value="TraB/PrgY/GumN_fam"/>
</dbReference>
<reference evidence="1 2" key="1">
    <citation type="submission" date="2014-03" db="EMBL/GenBank/DDBJ databases">
        <title>Draft Genome of Photorhabdus luminescens BA1, an Egyptian Isolate.</title>
        <authorList>
            <person name="Ghazal S."/>
            <person name="Hurst S.G.IV."/>
            <person name="Morris K."/>
            <person name="Thomas K."/>
            <person name="Tisa L.S."/>
        </authorList>
    </citation>
    <scope>NUCLEOTIDE SEQUENCE [LARGE SCALE GENOMIC DNA]</scope>
    <source>
        <strain evidence="1 2">BA1</strain>
    </source>
</reference>
<comment type="caution">
    <text evidence="1">The sequence shown here is derived from an EMBL/GenBank/DDBJ whole genome shotgun (WGS) entry which is preliminary data.</text>
</comment>
<name>A0A022PSP2_9GAMM</name>
<keyword evidence="2" id="KW-1185">Reference proteome</keyword>
<dbReference type="RefSeq" id="WP_036775191.1">
    <property type="nucleotide sequence ID" value="NZ_CAWLTM010000114.1"/>
</dbReference>
<dbReference type="Proteomes" id="UP000023464">
    <property type="component" value="Unassembled WGS sequence"/>
</dbReference>
<dbReference type="EMBL" id="JFGV01000001">
    <property type="protein sequence ID" value="EYU17295.1"/>
    <property type="molecule type" value="Genomic_DNA"/>
</dbReference>
<sequence>MGRLIKHLTNILGINAFHRYPYPAHDITLAGDRHLHLVGSIHMGTKNMFPLSEILIAQLNQSDTLIVEADIAQSDSPFHDEFQSYHRIEQRLSSEMYQNFQDCCNEIQQQEEFLNLLPSWQIALILQAGQAQNLGLHPQYGIDYQLLNAAKAQGKTIIELEGTESQINLLNQIPNNGLPLLEDTLTHWHANARALQTMISWWMDYQPEQQEHALPTTFSKEIYQLLMTERNKRWNKRLQELPAGRYLVAVGVLHLYGEGNLPKMLTEKQH</sequence>
<dbReference type="AlphaFoldDB" id="A0A022PSP2"/>